<evidence type="ECO:0000313" key="2">
    <source>
        <dbReference type="EMBL" id="GLI95708.1"/>
    </source>
</evidence>
<evidence type="ECO:0000259" key="1">
    <source>
        <dbReference type="Pfam" id="PF03413"/>
    </source>
</evidence>
<dbReference type="EMBL" id="BSEC01000005">
    <property type="protein sequence ID" value="GLI95708.1"/>
    <property type="molecule type" value="Genomic_DNA"/>
</dbReference>
<dbReference type="InterPro" id="IPR025711">
    <property type="entry name" value="PepSY"/>
</dbReference>
<protein>
    <recommendedName>
        <fullName evidence="1">PepSY domain-containing protein</fullName>
    </recommendedName>
</protein>
<sequence length="86" mass="9375">MAGDEVSKKAEDHDIALGALARQEVLPLETVLSQVRKTISGEIVGIELERNSGVWVYQIKVIAPGDNMIQAFVDARTAKVIETRGQ</sequence>
<dbReference type="Pfam" id="PF03413">
    <property type="entry name" value="PepSY"/>
    <property type="match status" value="1"/>
</dbReference>
<gene>
    <name evidence="2" type="ORF">LMG27198_47000</name>
</gene>
<proteinExistence type="predicted"/>
<accession>A0A9W6LUI5</accession>
<organism evidence="2 3">
    <name type="scientific">Methylocystis echinoides</name>
    <dbReference type="NCBI Taxonomy" id="29468"/>
    <lineage>
        <taxon>Bacteria</taxon>
        <taxon>Pseudomonadati</taxon>
        <taxon>Pseudomonadota</taxon>
        <taxon>Alphaproteobacteria</taxon>
        <taxon>Hyphomicrobiales</taxon>
        <taxon>Methylocystaceae</taxon>
        <taxon>Methylocystis</taxon>
    </lineage>
</organism>
<dbReference type="Gene3D" id="3.10.450.40">
    <property type="match status" value="1"/>
</dbReference>
<dbReference type="AlphaFoldDB" id="A0A9W6LUI5"/>
<evidence type="ECO:0000313" key="3">
    <source>
        <dbReference type="Proteomes" id="UP001144323"/>
    </source>
</evidence>
<keyword evidence="3" id="KW-1185">Reference proteome</keyword>
<dbReference type="Proteomes" id="UP001144323">
    <property type="component" value="Unassembled WGS sequence"/>
</dbReference>
<comment type="caution">
    <text evidence="2">The sequence shown here is derived from an EMBL/GenBank/DDBJ whole genome shotgun (WGS) entry which is preliminary data.</text>
</comment>
<feature type="domain" description="PepSY" evidence="1">
    <location>
        <begin position="26"/>
        <end position="83"/>
    </location>
</feature>
<reference evidence="2" key="1">
    <citation type="journal article" date="2023" name="Int. J. Syst. Evol. Microbiol.">
        <title>Methylocystis iwaonis sp. nov., a type II methane-oxidizing bacterium from surface soil of a rice paddy field in Japan, and emended description of the genus Methylocystis (ex Whittenbury et al. 1970) Bowman et al. 1993.</title>
        <authorList>
            <person name="Kaise H."/>
            <person name="Sawadogo J.B."/>
            <person name="Alam M.S."/>
            <person name="Ueno C."/>
            <person name="Dianou D."/>
            <person name="Shinjo R."/>
            <person name="Asakawa S."/>
        </authorList>
    </citation>
    <scope>NUCLEOTIDE SEQUENCE</scope>
    <source>
        <strain evidence="2">LMG27198</strain>
    </source>
</reference>
<name>A0A9W6LUI5_9HYPH</name>